<feature type="region of interest" description="Disordered" evidence="1">
    <location>
        <begin position="276"/>
        <end position="299"/>
    </location>
</feature>
<evidence type="ECO:0000313" key="2">
    <source>
        <dbReference type="EMBL" id="KXZ51602.1"/>
    </source>
</evidence>
<feature type="compositionally biased region" description="Gly residues" evidence="1">
    <location>
        <begin position="367"/>
        <end position="388"/>
    </location>
</feature>
<organism evidence="2 3">
    <name type="scientific">Gonium pectorale</name>
    <name type="common">Green alga</name>
    <dbReference type="NCBI Taxonomy" id="33097"/>
    <lineage>
        <taxon>Eukaryota</taxon>
        <taxon>Viridiplantae</taxon>
        <taxon>Chlorophyta</taxon>
        <taxon>core chlorophytes</taxon>
        <taxon>Chlorophyceae</taxon>
        <taxon>CS clade</taxon>
        <taxon>Chlamydomonadales</taxon>
        <taxon>Volvocaceae</taxon>
        <taxon>Gonium</taxon>
    </lineage>
</organism>
<sequence>MQQPPLVLHRALNTHLFKKDVVELGGVRDRNPASILGKAQDSLYCAKNGFRRMLAASSTDDPDAPDEPETVDLVEPVPGPAPDEAFASHPRGVSRAGKARRSSMTTFTIDLGGAPGGSVEREVRRLAGLPTTGAAFARASADPSGAGAGAGAAAAAGHPGASFDDVMELTIDHRRLVSGGGGLPGASGAAGAAAYSEVDDEDGDDDASYAFQGGSSSGLAGGGMVSRPTAGPRQGFGFSSGTNVAFDSGGGATAASRAARRRSSTCNDIVVAIGGGSPHSNGGGSLGGGSLGGGAGSGAHARESLELVDLRSGGGSAASLPDVGPPRPGTSVRGGGGSSPFVAPVGHVGAVSTGQLGFMRDRKGSVGAGGGGGGAGGTWGAQRGGTQEGYGSPPAHAHSIPSGGSDTLLKLPTLGNPSRAASAAQLLAPSAASSGALVVPDSRPASRPASSRMLLPRNQGSSADAVPAGAAAGAPPMPMRVSLPGGAAGGPRLSMADGGMDGTYGGGGRWFQQDVEDVEAVMAEGDEAMLRRIMTTGALPSAPEDEYGEPFQLPRLTDILPDKAAATLGELRKFQAHFDDHMSKERQAIAQGRVRRSSALEDAVGNQQPRWVMTYHQESQSVHSKIVDPTRRSELDKMHLARLMRDKDAARQPAGAAAAVSPVVARARRLSTVAM</sequence>
<accession>A0A150GPE0</accession>
<feature type="region of interest" description="Disordered" evidence="1">
    <location>
        <begin position="180"/>
        <end position="237"/>
    </location>
</feature>
<name>A0A150GPE0_GONPE</name>
<feature type="region of interest" description="Disordered" evidence="1">
    <location>
        <begin position="431"/>
        <end position="486"/>
    </location>
</feature>
<feature type="region of interest" description="Disordered" evidence="1">
    <location>
        <begin position="367"/>
        <end position="414"/>
    </location>
</feature>
<comment type="caution">
    <text evidence="2">The sequence shown here is derived from an EMBL/GenBank/DDBJ whole genome shotgun (WGS) entry which is preliminary data.</text>
</comment>
<dbReference type="OrthoDB" id="541698at2759"/>
<feature type="compositionally biased region" description="Acidic residues" evidence="1">
    <location>
        <begin position="197"/>
        <end position="207"/>
    </location>
</feature>
<feature type="region of interest" description="Disordered" evidence="1">
    <location>
        <begin position="312"/>
        <end position="336"/>
    </location>
</feature>
<protein>
    <submittedName>
        <fullName evidence="2">Uncharacterized protein</fullName>
    </submittedName>
</protein>
<feature type="compositionally biased region" description="Acidic residues" evidence="1">
    <location>
        <begin position="60"/>
        <end position="72"/>
    </location>
</feature>
<keyword evidence="3" id="KW-1185">Reference proteome</keyword>
<feature type="compositionally biased region" description="Low complexity" evidence="1">
    <location>
        <begin position="431"/>
        <end position="452"/>
    </location>
</feature>
<dbReference type="AlphaFoldDB" id="A0A150GPE0"/>
<evidence type="ECO:0000256" key="1">
    <source>
        <dbReference type="SAM" id="MobiDB-lite"/>
    </source>
</evidence>
<dbReference type="EMBL" id="LSYV01000013">
    <property type="protein sequence ID" value="KXZ51602.1"/>
    <property type="molecule type" value="Genomic_DNA"/>
</dbReference>
<proteinExistence type="predicted"/>
<gene>
    <name evidence="2" type="ORF">GPECTOR_12g566</name>
</gene>
<evidence type="ECO:0000313" key="3">
    <source>
        <dbReference type="Proteomes" id="UP000075714"/>
    </source>
</evidence>
<feature type="region of interest" description="Disordered" evidence="1">
    <location>
        <begin position="56"/>
        <end position="101"/>
    </location>
</feature>
<dbReference type="Proteomes" id="UP000075714">
    <property type="component" value="Unassembled WGS sequence"/>
</dbReference>
<feature type="compositionally biased region" description="Gly residues" evidence="1">
    <location>
        <begin position="215"/>
        <end position="224"/>
    </location>
</feature>
<feature type="compositionally biased region" description="Gly residues" evidence="1">
    <location>
        <begin position="276"/>
        <end position="297"/>
    </location>
</feature>
<reference evidence="3" key="1">
    <citation type="journal article" date="2016" name="Nat. Commun.">
        <title>The Gonium pectorale genome demonstrates co-option of cell cycle regulation during the evolution of multicellularity.</title>
        <authorList>
            <person name="Hanschen E.R."/>
            <person name="Marriage T.N."/>
            <person name="Ferris P.J."/>
            <person name="Hamaji T."/>
            <person name="Toyoda A."/>
            <person name="Fujiyama A."/>
            <person name="Neme R."/>
            <person name="Noguchi H."/>
            <person name="Minakuchi Y."/>
            <person name="Suzuki M."/>
            <person name="Kawai-Toyooka H."/>
            <person name="Smith D.R."/>
            <person name="Sparks H."/>
            <person name="Anderson J."/>
            <person name="Bakaric R."/>
            <person name="Luria V."/>
            <person name="Karger A."/>
            <person name="Kirschner M.W."/>
            <person name="Durand P.M."/>
            <person name="Michod R.E."/>
            <person name="Nozaki H."/>
            <person name="Olson B.J."/>
        </authorList>
    </citation>
    <scope>NUCLEOTIDE SEQUENCE [LARGE SCALE GENOMIC DNA]</scope>
    <source>
        <strain evidence="3">NIES-2863</strain>
    </source>
</reference>